<feature type="transmembrane region" description="Helical" evidence="1">
    <location>
        <begin position="26"/>
        <end position="52"/>
    </location>
</feature>
<proteinExistence type="predicted"/>
<keyword evidence="1" id="KW-0472">Membrane</keyword>
<accession>A0AAU7E7I9</accession>
<evidence type="ECO:0000313" key="2">
    <source>
        <dbReference type="EMBL" id="XBJ29176.1"/>
    </source>
</evidence>
<dbReference type="RefSeq" id="WP_348518540.1">
    <property type="nucleotide sequence ID" value="NZ_CP155620.1"/>
</dbReference>
<feature type="transmembrane region" description="Helical" evidence="1">
    <location>
        <begin position="64"/>
        <end position="89"/>
    </location>
</feature>
<name>A0AAU7E7I9_9BACT</name>
<keyword evidence="1" id="KW-1133">Transmembrane helix</keyword>
<feature type="transmembrane region" description="Helical" evidence="1">
    <location>
        <begin position="143"/>
        <end position="164"/>
    </location>
</feature>
<evidence type="ECO:0000256" key="1">
    <source>
        <dbReference type="SAM" id="Phobius"/>
    </source>
</evidence>
<gene>
    <name evidence="2" type="ORF">AAH949_08885</name>
</gene>
<feature type="transmembrane region" description="Helical" evidence="1">
    <location>
        <begin position="110"/>
        <end position="131"/>
    </location>
</feature>
<feature type="transmembrane region" description="Helical" evidence="1">
    <location>
        <begin position="176"/>
        <end position="197"/>
    </location>
</feature>
<protein>
    <submittedName>
        <fullName evidence="2">Uncharacterized protein</fullName>
    </submittedName>
</protein>
<feature type="transmembrane region" description="Helical" evidence="1">
    <location>
        <begin position="203"/>
        <end position="222"/>
    </location>
</feature>
<feature type="transmembrane region" description="Helical" evidence="1">
    <location>
        <begin position="229"/>
        <end position="249"/>
    </location>
</feature>
<organism evidence="2">
    <name type="scientific">Campylobacter sp. CCS1377</name>
    <dbReference type="NCBI Taxonomy" id="3158229"/>
    <lineage>
        <taxon>Bacteria</taxon>
        <taxon>Pseudomonadati</taxon>
        <taxon>Campylobacterota</taxon>
        <taxon>Epsilonproteobacteria</taxon>
        <taxon>Campylobacterales</taxon>
        <taxon>Campylobacteraceae</taxon>
        <taxon>Campylobacter</taxon>
    </lineage>
</organism>
<dbReference type="AlphaFoldDB" id="A0AAU7E7I9"/>
<keyword evidence="1" id="KW-0812">Transmembrane</keyword>
<sequence>MNKENINEFENFKRQFFLIMDFLKQYLVVISTSSIFISFALGTLILTQYFLFTINFIPDFSKDLIISIIFLTAWAGIVFAPFFIIFCIAPLFFFKEILKNISDIKTEQKVYFIFLPMIISSIGAFVVFYFLDNIVNFFSNLNSLVYAITPLFPFIVASLFLFGIKKFFIKEFYSSIALFFVNLCVLFCGFCFIILFFKIQDTISLIVTYILYYAIVFVWLSIIHKKYTLLFATIFAFILAVIKLNPYIIRISKIGNYNQSFMLYNKTEVKELLDFNHIPIFKENNATLIVKDLYILSNIGESYLIKNGENNTFSLDKKSVFSLLNNKDLNKTISNLSKKN</sequence>
<dbReference type="EMBL" id="CP155620">
    <property type="protein sequence ID" value="XBJ29176.1"/>
    <property type="molecule type" value="Genomic_DNA"/>
</dbReference>
<reference evidence="2" key="1">
    <citation type="submission" date="2024-05" db="EMBL/GenBank/DDBJ databases">
        <title>Campylobacter coli isolated from environmental waters in Slovenia.</title>
        <authorList>
            <person name="Zautner A.E."/>
            <person name="Bunk B."/>
            <person name="Riedel T."/>
            <person name="Sproeer C."/>
        </authorList>
    </citation>
    <scope>NUCLEOTIDE SEQUENCE</scope>
    <source>
        <strain evidence="2">CCS1377</strain>
    </source>
</reference>